<keyword evidence="1" id="KW-0732">Signal</keyword>
<keyword evidence="3" id="KW-1185">Reference proteome</keyword>
<comment type="caution">
    <text evidence="2">The sequence shown here is derived from an EMBL/GenBank/DDBJ whole genome shotgun (WGS) entry which is preliminary data.</text>
</comment>
<feature type="chain" id="PRO_5035246612" evidence="1">
    <location>
        <begin position="17"/>
        <end position="192"/>
    </location>
</feature>
<protein>
    <submittedName>
        <fullName evidence="2">Uncharacterized protein</fullName>
    </submittedName>
</protein>
<evidence type="ECO:0000256" key="1">
    <source>
        <dbReference type="SAM" id="SignalP"/>
    </source>
</evidence>
<dbReference type="EMBL" id="QNUK01000184">
    <property type="protein sequence ID" value="KAF5898897.1"/>
    <property type="molecule type" value="Genomic_DNA"/>
</dbReference>
<dbReference type="Proteomes" id="UP000727407">
    <property type="component" value="Unassembled WGS sequence"/>
</dbReference>
<gene>
    <name evidence="2" type="ORF">DAT39_011404</name>
</gene>
<dbReference type="AlphaFoldDB" id="A0A8J4UMI9"/>
<organism evidence="2 3">
    <name type="scientific">Clarias magur</name>
    <name type="common">Asian catfish</name>
    <name type="synonym">Macropteronotus magur</name>
    <dbReference type="NCBI Taxonomy" id="1594786"/>
    <lineage>
        <taxon>Eukaryota</taxon>
        <taxon>Metazoa</taxon>
        <taxon>Chordata</taxon>
        <taxon>Craniata</taxon>
        <taxon>Vertebrata</taxon>
        <taxon>Euteleostomi</taxon>
        <taxon>Actinopterygii</taxon>
        <taxon>Neopterygii</taxon>
        <taxon>Teleostei</taxon>
        <taxon>Ostariophysi</taxon>
        <taxon>Siluriformes</taxon>
        <taxon>Clariidae</taxon>
        <taxon>Clarias</taxon>
    </lineage>
</organism>
<proteinExistence type="predicted"/>
<accession>A0A8J4UMI9</accession>
<feature type="signal peptide" evidence="1">
    <location>
        <begin position="1"/>
        <end position="16"/>
    </location>
</feature>
<sequence length="192" mass="21861">MSVAFWFHYLWSFVSSQEATDTHGDPWLRQTGSVGVKEPNLADPSVYSGESFSRWVINSNRALSTQERAPAGRKQSRCTRRKDLAQSVLALAALGRCSRVWCERDRSRGQRRYFLLSCRRPDMKKAETERLDYCGPLMTGTLCVLMWVGGFEAVASAKEMRFYSRSRGYEKEGMSGSKVHLGTKISIIIRPY</sequence>
<reference evidence="2" key="1">
    <citation type="submission" date="2020-07" db="EMBL/GenBank/DDBJ databases">
        <title>Clarias magur genome sequencing, assembly and annotation.</title>
        <authorList>
            <person name="Kushwaha B."/>
            <person name="Kumar R."/>
            <person name="Das P."/>
            <person name="Joshi C.G."/>
            <person name="Kumar D."/>
            <person name="Nagpure N.S."/>
            <person name="Pandey M."/>
            <person name="Agarwal S."/>
            <person name="Srivastava S."/>
            <person name="Singh M."/>
            <person name="Sahoo L."/>
            <person name="Jayasankar P."/>
            <person name="Meher P.K."/>
            <person name="Koringa P.G."/>
            <person name="Iquebal M.A."/>
            <person name="Das S.P."/>
            <person name="Bit A."/>
            <person name="Patnaik S."/>
            <person name="Patel N."/>
            <person name="Shah T.M."/>
            <person name="Hinsu A."/>
            <person name="Jena J.K."/>
        </authorList>
    </citation>
    <scope>NUCLEOTIDE SEQUENCE</scope>
    <source>
        <strain evidence="2">CIFAMagur01</strain>
        <tissue evidence="2">Testis</tissue>
    </source>
</reference>
<evidence type="ECO:0000313" key="2">
    <source>
        <dbReference type="EMBL" id="KAF5898897.1"/>
    </source>
</evidence>
<evidence type="ECO:0000313" key="3">
    <source>
        <dbReference type="Proteomes" id="UP000727407"/>
    </source>
</evidence>
<name>A0A8J4UMI9_CLAMG</name>